<dbReference type="EMBL" id="LCZI01001384">
    <property type="protein sequence ID" value="KKZ60951.1"/>
    <property type="molecule type" value="Genomic_DNA"/>
</dbReference>
<reference evidence="2" key="1">
    <citation type="journal article" date="2015" name="PLoS Genet.">
        <title>The dynamic genome and transcriptome of the human fungal pathogen Blastomyces and close relative Emmonsia.</title>
        <authorList>
            <person name="Munoz J.F."/>
            <person name="Gauthier G.M."/>
            <person name="Desjardins C.A."/>
            <person name="Gallo J.E."/>
            <person name="Holder J."/>
            <person name="Sullivan T.D."/>
            <person name="Marty A.J."/>
            <person name="Carmen J.C."/>
            <person name="Chen Z."/>
            <person name="Ding L."/>
            <person name="Gujja S."/>
            <person name="Magrini V."/>
            <person name="Misas E."/>
            <person name="Mitreva M."/>
            <person name="Priest M."/>
            <person name="Saif S."/>
            <person name="Whiston E.A."/>
            <person name="Young S."/>
            <person name="Zeng Q."/>
            <person name="Goldman W.E."/>
            <person name="Mardis E.R."/>
            <person name="Taylor J.W."/>
            <person name="McEwen J.G."/>
            <person name="Clay O.K."/>
            <person name="Klein B.S."/>
            <person name="Cuomo C.A."/>
        </authorList>
    </citation>
    <scope>NUCLEOTIDE SEQUENCE [LARGE SCALE GENOMIC DNA]</scope>
    <source>
        <strain evidence="2">UAMH 3008</strain>
    </source>
</reference>
<gene>
    <name evidence="1" type="ORF">EMCG_04374</name>
</gene>
<sequence length="117" mass="13080">MTLKRGNIALKQLQESVSGGLLDRAGAGARARARARARGWDEWKLTPEESLFISNVSGLDPPAQLTSGASNQQKNRLPLIFFLVTQLEATKFLYCIYYNPCDSRYVYPFSKGGLRPR</sequence>
<proteinExistence type="predicted"/>
<evidence type="ECO:0000313" key="2">
    <source>
        <dbReference type="Proteomes" id="UP000034164"/>
    </source>
</evidence>
<protein>
    <submittedName>
        <fullName evidence="1">Uncharacterized protein</fullName>
    </submittedName>
</protein>
<dbReference type="Proteomes" id="UP000034164">
    <property type="component" value="Unassembled WGS sequence"/>
</dbReference>
<dbReference type="AlphaFoldDB" id="A0A0G2J7H6"/>
<comment type="caution">
    <text evidence="1">The sequence shown here is derived from an EMBL/GenBank/DDBJ whole genome shotgun (WGS) entry which is preliminary data.</text>
</comment>
<organism evidence="1 2">
    <name type="scientific">[Emmonsia] crescens</name>
    <dbReference type="NCBI Taxonomy" id="73230"/>
    <lineage>
        <taxon>Eukaryota</taxon>
        <taxon>Fungi</taxon>
        <taxon>Dikarya</taxon>
        <taxon>Ascomycota</taxon>
        <taxon>Pezizomycotina</taxon>
        <taxon>Eurotiomycetes</taxon>
        <taxon>Eurotiomycetidae</taxon>
        <taxon>Onygenales</taxon>
        <taxon>Ajellomycetaceae</taxon>
        <taxon>Emergomyces</taxon>
    </lineage>
</organism>
<dbReference type="VEuPathDB" id="FungiDB:EMCG_04374"/>
<name>A0A0G2J7H6_9EURO</name>
<evidence type="ECO:0000313" key="1">
    <source>
        <dbReference type="EMBL" id="KKZ60951.1"/>
    </source>
</evidence>
<accession>A0A0G2J7H6</accession>